<evidence type="ECO:0000259" key="2">
    <source>
        <dbReference type="Pfam" id="PF08241"/>
    </source>
</evidence>
<dbReference type="InterPro" id="IPR029063">
    <property type="entry name" value="SAM-dependent_MTases_sf"/>
</dbReference>
<dbReference type="EC" id="2.1.-.-" evidence="3"/>
<dbReference type="Gene3D" id="3.40.50.150">
    <property type="entry name" value="Vaccinia Virus protein VP39"/>
    <property type="match status" value="1"/>
</dbReference>
<gene>
    <name evidence="3" type="ORF">QUW28_08165</name>
</gene>
<comment type="caution">
    <text evidence="3">The sequence shown here is derived from an EMBL/GenBank/DDBJ whole genome shotgun (WGS) entry which is preliminary data.</text>
</comment>
<dbReference type="Proteomes" id="UP001529421">
    <property type="component" value="Unassembled WGS sequence"/>
</dbReference>
<dbReference type="GO" id="GO:0032259">
    <property type="term" value="P:methylation"/>
    <property type="evidence" value="ECO:0007669"/>
    <property type="project" value="UniProtKB-KW"/>
</dbReference>
<reference evidence="4" key="1">
    <citation type="submission" date="2023-06" db="EMBL/GenBank/DDBJ databases">
        <title>Identification and characterization of horizontal gene transfer across gut microbiota members of farm animals based on homology search.</title>
        <authorList>
            <person name="Zeman M."/>
            <person name="Kubasova T."/>
            <person name="Jahodarova E."/>
            <person name="Nykrynova M."/>
            <person name="Rychlik I."/>
        </authorList>
    </citation>
    <scope>NUCLEOTIDE SEQUENCE [LARGE SCALE GENOMIC DNA]</scope>
    <source>
        <strain evidence="4">154_Feed</strain>
    </source>
</reference>
<dbReference type="RefSeq" id="WP_289545512.1">
    <property type="nucleotide sequence ID" value="NZ_JAUDDZ010000012.1"/>
</dbReference>
<dbReference type="CDD" id="cd02440">
    <property type="entry name" value="AdoMet_MTases"/>
    <property type="match status" value="1"/>
</dbReference>
<keyword evidence="3" id="KW-0489">Methyltransferase</keyword>
<protein>
    <submittedName>
        <fullName evidence="3">Class I SAM-dependent methyltransferase</fullName>
        <ecNumber evidence="3">2.1.-.-</ecNumber>
    </submittedName>
</protein>
<accession>A0ABT7VC49</accession>
<feature type="domain" description="Methyltransferase type 11" evidence="2">
    <location>
        <begin position="62"/>
        <end position="156"/>
    </location>
</feature>
<dbReference type="SUPFAM" id="SSF53335">
    <property type="entry name" value="S-adenosyl-L-methionine-dependent methyltransferases"/>
    <property type="match status" value="1"/>
</dbReference>
<proteinExistence type="predicted"/>
<sequence>MGSHEENGPASERLKARSRAAFDEQAESYDGGMQGSHARSLYPRVVAVAKEALSGQRAPHILDVGCGTGALACRLLDAVPGCRLTGIDLSSAMVARARRRLAGRADVLEGDAERLPFHDESFDLVVCNDSFHHYPDPKRAAFQMWRVLRRGGMLVVGDAWQPAPARAIMNAWMPLSHEGDVRMYSESELRELLGTWFKRVGWERVGFTACVATAHKE</sequence>
<dbReference type="EMBL" id="JAUDDZ010000012">
    <property type="protein sequence ID" value="MDM8275459.1"/>
    <property type="molecule type" value="Genomic_DNA"/>
</dbReference>
<dbReference type="Pfam" id="PF08241">
    <property type="entry name" value="Methyltransf_11"/>
    <property type="match status" value="1"/>
</dbReference>
<feature type="region of interest" description="Disordered" evidence="1">
    <location>
        <begin position="1"/>
        <end position="35"/>
    </location>
</feature>
<evidence type="ECO:0000256" key="1">
    <source>
        <dbReference type="SAM" id="MobiDB-lite"/>
    </source>
</evidence>
<evidence type="ECO:0000313" key="4">
    <source>
        <dbReference type="Proteomes" id="UP001529421"/>
    </source>
</evidence>
<evidence type="ECO:0000313" key="3">
    <source>
        <dbReference type="EMBL" id="MDM8275459.1"/>
    </source>
</evidence>
<keyword evidence="3" id="KW-0808">Transferase</keyword>
<feature type="compositionally biased region" description="Basic and acidic residues" evidence="1">
    <location>
        <begin position="1"/>
        <end position="15"/>
    </location>
</feature>
<name>A0ABT7VC49_9ACTN</name>
<dbReference type="GO" id="GO:0008168">
    <property type="term" value="F:methyltransferase activity"/>
    <property type="evidence" value="ECO:0007669"/>
    <property type="project" value="UniProtKB-KW"/>
</dbReference>
<organism evidence="3 4">
    <name type="scientific">Enorma phocaeensis</name>
    <dbReference type="NCBI Taxonomy" id="1871019"/>
    <lineage>
        <taxon>Bacteria</taxon>
        <taxon>Bacillati</taxon>
        <taxon>Actinomycetota</taxon>
        <taxon>Coriobacteriia</taxon>
        <taxon>Coriobacteriales</taxon>
        <taxon>Coriobacteriaceae</taxon>
        <taxon>Enorma</taxon>
    </lineage>
</organism>
<keyword evidence="4" id="KW-1185">Reference proteome</keyword>
<dbReference type="PANTHER" id="PTHR43591">
    <property type="entry name" value="METHYLTRANSFERASE"/>
    <property type="match status" value="1"/>
</dbReference>
<dbReference type="InterPro" id="IPR013216">
    <property type="entry name" value="Methyltransf_11"/>
</dbReference>
<reference evidence="3 4" key="2">
    <citation type="submission" date="2023-06" db="EMBL/GenBank/DDBJ databases">
        <authorList>
            <person name="Zeman M."/>
            <person name="Kubasova T."/>
            <person name="Jahodarova E."/>
            <person name="Nykrynova M."/>
            <person name="Rychlik I."/>
        </authorList>
    </citation>
    <scope>NUCLEOTIDE SEQUENCE [LARGE SCALE GENOMIC DNA]</scope>
    <source>
        <strain evidence="3 4">154_Feed</strain>
    </source>
</reference>